<evidence type="ECO:0000259" key="4">
    <source>
        <dbReference type="PROSITE" id="PS01124"/>
    </source>
</evidence>
<evidence type="ECO:0000313" key="5">
    <source>
        <dbReference type="EMBL" id="VAW61478.1"/>
    </source>
</evidence>
<reference evidence="5" key="1">
    <citation type="submission" date="2018-06" db="EMBL/GenBank/DDBJ databases">
        <authorList>
            <person name="Zhirakovskaya E."/>
        </authorList>
    </citation>
    <scope>NUCLEOTIDE SEQUENCE</scope>
</reference>
<dbReference type="PRINTS" id="PR00032">
    <property type="entry name" value="HTHARAC"/>
</dbReference>
<dbReference type="GO" id="GO:0000976">
    <property type="term" value="F:transcription cis-regulatory region binding"/>
    <property type="evidence" value="ECO:0007669"/>
    <property type="project" value="TreeGrafter"/>
</dbReference>
<dbReference type="SMART" id="SM00342">
    <property type="entry name" value="HTH_ARAC"/>
    <property type="match status" value="1"/>
</dbReference>
<dbReference type="AlphaFoldDB" id="A0A3B0WZM5"/>
<evidence type="ECO:0000256" key="1">
    <source>
        <dbReference type="ARBA" id="ARBA00023015"/>
    </source>
</evidence>
<dbReference type="InterPro" id="IPR009057">
    <property type="entry name" value="Homeodomain-like_sf"/>
</dbReference>
<keyword evidence="3" id="KW-0804">Transcription</keyword>
<dbReference type="GO" id="GO:0005829">
    <property type="term" value="C:cytosol"/>
    <property type="evidence" value="ECO:0007669"/>
    <property type="project" value="TreeGrafter"/>
</dbReference>
<proteinExistence type="predicted"/>
<organism evidence="5">
    <name type="scientific">hydrothermal vent metagenome</name>
    <dbReference type="NCBI Taxonomy" id="652676"/>
    <lineage>
        <taxon>unclassified sequences</taxon>
        <taxon>metagenomes</taxon>
        <taxon>ecological metagenomes</taxon>
    </lineage>
</organism>
<dbReference type="GO" id="GO:0003700">
    <property type="term" value="F:DNA-binding transcription factor activity"/>
    <property type="evidence" value="ECO:0007669"/>
    <property type="project" value="InterPro"/>
</dbReference>
<dbReference type="InterPro" id="IPR020449">
    <property type="entry name" value="Tscrpt_reg_AraC-type_HTH"/>
</dbReference>
<dbReference type="SUPFAM" id="SSF46689">
    <property type="entry name" value="Homeodomain-like"/>
    <property type="match status" value="1"/>
</dbReference>
<dbReference type="EMBL" id="UOFJ01000042">
    <property type="protein sequence ID" value="VAW61478.1"/>
    <property type="molecule type" value="Genomic_DNA"/>
</dbReference>
<dbReference type="Pfam" id="PF12833">
    <property type="entry name" value="HTH_18"/>
    <property type="match status" value="1"/>
</dbReference>
<keyword evidence="1" id="KW-0805">Transcription regulation</keyword>
<dbReference type="InterPro" id="IPR018060">
    <property type="entry name" value="HTH_AraC"/>
</dbReference>
<keyword evidence="2" id="KW-0238">DNA-binding</keyword>
<sequence>MEHKNNFDKHTTIVSIASVLGKVLDHYGLDKYAIAKQVGISIETAYKPNDRVNTAKIQKVWAIASSETGDGCLGLTYAEFLQPASLCGLGLSWITSDTLKDSILRLVKYQRAISTAMDFSLNELNDCYQIIFKSKLKNPVDASFDAAVATLFQMCRLTYGPELVVEKVSISHAAPECAKKFNIFFGVQVEFDAQETQMLFSKNAFEMRLAASNPELARMNDQVVIKYLESFDKANISMQVRAKIIEQLTDSVPRQEQIASSLNLSLRSLQRKLNEEKTSYKEIFTDTRLQLSQQYLRGSERSIIEIGFLLGFSEPGNFARAFRRWTGVSPHEYRETV</sequence>
<feature type="domain" description="HTH araC/xylS-type" evidence="4">
    <location>
        <begin position="238"/>
        <end position="336"/>
    </location>
</feature>
<evidence type="ECO:0000256" key="3">
    <source>
        <dbReference type="ARBA" id="ARBA00023163"/>
    </source>
</evidence>
<dbReference type="InterPro" id="IPR018062">
    <property type="entry name" value="HTH_AraC-typ_CS"/>
</dbReference>
<accession>A0A3B0WZM5</accession>
<dbReference type="PROSITE" id="PS01124">
    <property type="entry name" value="HTH_ARAC_FAMILY_2"/>
    <property type="match status" value="1"/>
</dbReference>
<name>A0A3B0WZM5_9ZZZZ</name>
<dbReference type="Gene3D" id="1.10.10.60">
    <property type="entry name" value="Homeodomain-like"/>
    <property type="match status" value="1"/>
</dbReference>
<dbReference type="Pfam" id="PF12625">
    <property type="entry name" value="Arabinose_bd"/>
    <property type="match status" value="1"/>
</dbReference>
<gene>
    <name evidence="5" type="ORF">MNBD_GAMMA10-1997</name>
</gene>
<dbReference type="PROSITE" id="PS00041">
    <property type="entry name" value="HTH_ARAC_FAMILY_1"/>
    <property type="match status" value="1"/>
</dbReference>
<dbReference type="PANTHER" id="PTHR47894:SF1">
    <property type="entry name" value="HTH-TYPE TRANSCRIPTIONAL REGULATOR VQSM"/>
    <property type="match status" value="1"/>
</dbReference>
<protein>
    <submittedName>
        <fullName evidence="5">Transcriptional regulator, AraC family</fullName>
    </submittedName>
</protein>
<dbReference type="InterPro" id="IPR032687">
    <property type="entry name" value="AraC-type_N"/>
</dbReference>
<evidence type="ECO:0000256" key="2">
    <source>
        <dbReference type="ARBA" id="ARBA00023125"/>
    </source>
</evidence>
<dbReference type="PANTHER" id="PTHR47894">
    <property type="entry name" value="HTH-TYPE TRANSCRIPTIONAL REGULATOR GADX"/>
    <property type="match status" value="1"/>
</dbReference>